<dbReference type="SMART" id="SM00256">
    <property type="entry name" value="FBOX"/>
    <property type="match status" value="1"/>
</dbReference>
<dbReference type="GO" id="GO:0010030">
    <property type="term" value="P:positive regulation of seed germination"/>
    <property type="evidence" value="ECO:0007669"/>
    <property type="project" value="EnsemblPlants"/>
</dbReference>
<evidence type="ECO:0000259" key="10">
    <source>
        <dbReference type="PROSITE" id="PS51184"/>
    </source>
</evidence>
<dbReference type="SUPFAM" id="SSF81383">
    <property type="entry name" value="F-box domain"/>
    <property type="match status" value="1"/>
</dbReference>
<dbReference type="PROSITE" id="PS51184">
    <property type="entry name" value="JMJC"/>
    <property type="match status" value="1"/>
</dbReference>
<dbReference type="RefSeq" id="XP_011077789.1">
    <property type="nucleotide sequence ID" value="XM_011079487.2"/>
</dbReference>
<organism evidence="11 12">
    <name type="scientific">Sesamum indicum</name>
    <name type="common">Oriental sesame</name>
    <name type="synonym">Sesamum orientale</name>
    <dbReference type="NCBI Taxonomy" id="4182"/>
    <lineage>
        <taxon>Eukaryota</taxon>
        <taxon>Viridiplantae</taxon>
        <taxon>Streptophyta</taxon>
        <taxon>Embryophyta</taxon>
        <taxon>Tracheophyta</taxon>
        <taxon>Spermatophyta</taxon>
        <taxon>Magnoliopsida</taxon>
        <taxon>eudicotyledons</taxon>
        <taxon>Gunneridae</taxon>
        <taxon>Pentapetalae</taxon>
        <taxon>asterids</taxon>
        <taxon>lamiids</taxon>
        <taxon>Lamiales</taxon>
        <taxon>Pedaliaceae</taxon>
        <taxon>Sesamum</taxon>
    </lineage>
</organism>
<keyword evidence="6" id="KW-0408">Iron</keyword>
<evidence type="ECO:0000256" key="8">
    <source>
        <dbReference type="SAM" id="MobiDB-lite"/>
    </source>
</evidence>
<evidence type="ECO:0000313" key="11">
    <source>
        <dbReference type="Proteomes" id="UP000504604"/>
    </source>
</evidence>
<evidence type="ECO:0000256" key="2">
    <source>
        <dbReference type="ARBA" id="ARBA00004123"/>
    </source>
</evidence>
<dbReference type="OrthoDB" id="424465at2759"/>
<reference evidence="12" key="1">
    <citation type="submission" date="2025-08" db="UniProtKB">
        <authorList>
            <consortium name="RefSeq"/>
        </authorList>
    </citation>
    <scope>IDENTIFICATION</scope>
</reference>
<sequence length="520" mass="59259">MLSPRNLLFKSKISKRKHTRKPKITNKKQKFESKNQEAVLAKPPPQLSGEDEEHDGVAGEGDDGNFNLKGSAPSHSHGVQPLGNLYVSSSSINSRDTGLGNLQSLTDELILEVLGLLSGTDLGVLSTVSKSFYVFCNHEPLWRNIVLETCKDGFLYKGSWRNTFVSAYRYSFDIAGSGIKVRDFYSDYLFQSWLCANLEMKPEWLERDNIVRKKGISIEEFVLDFEEPNKPVLLEGCLDSWPAMEKWDREYLIEVCRDALFSVGPVEMKLEDYFMYSDQVKEERPLYLFDPKFADKVPQLGLDYEVPEYFNEDLFGVLGNERPDYRWIIIGPAGSGSSFHIDPNSTSAWNAVIRGSKKWVLFPPDVVPPGVLPSPDGAEVACPVSIIEWFMNFYNSTKSWKKRPIECVCKAGEVIFVPNGWWHLVFNLEDSVAITQNFVSRRNLLNVLDFLKRPNARTLVSGTRDRVNLHDKFKNAIEASLPGTLDELRRKAEEKRQQQKKLSFWESVTDSKVGAFKFSF</sequence>
<dbReference type="InParanoid" id="A0A6I9T2G3"/>
<evidence type="ECO:0000256" key="6">
    <source>
        <dbReference type="ARBA" id="ARBA00023004"/>
    </source>
</evidence>
<feature type="domain" description="JmjC" evidence="10">
    <location>
        <begin position="295"/>
        <end position="455"/>
    </location>
</feature>
<proteinExistence type="inferred from homology"/>
<evidence type="ECO:0000256" key="5">
    <source>
        <dbReference type="ARBA" id="ARBA00023002"/>
    </source>
</evidence>
<evidence type="ECO:0000256" key="7">
    <source>
        <dbReference type="ARBA" id="ARBA00023242"/>
    </source>
</evidence>
<dbReference type="GO" id="GO:0032452">
    <property type="term" value="F:histone demethylase activity"/>
    <property type="evidence" value="ECO:0007669"/>
    <property type="project" value="EnsemblPlants"/>
</dbReference>
<gene>
    <name evidence="12" type="primary">LOC105161702</name>
</gene>
<dbReference type="InterPro" id="IPR036047">
    <property type="entry name" value="F-box-like_dom_sf"/>
</dbReference>
<keyword evidence="7" id="KW-0539">Nucleus</keyword>
<dbReference type="InterPro" id="IPR003347">
    <property type="entry name" value="JmjC_dom"/>
</dbReference>
<evidence type="ECO:0000256" key="4">
    <source>
        <dbReference type="ARBA" id="ARBA00022723"/>
    </source>
</evidence>
<comment type="subcellular location">
    <subcellularLocation>
        <location evidence="2">Nucleus</location>
    </subcellularLocation>
</comment>
<keyword evidence="4" id="KW-0479">Metal-binding</keyword>
<dbReference type="FunFam" id="2.60.120.650:FF:000045">
    <property type="entry name" value="F-box protein At1g78280"/>
    <property type="match status" value="1"/>
</dbReference>
<dbReference type="Gene3D" id="2.60.120.650">
    <property type="entry name" value="Cupin"/>
    <property type="match status" value="1"/>
</dbReference>
<dbReference type="Pfam" id="PF12937">
    <property type="entry name" value="F-box-like"/>
    <property type="match status" value="1"/>
</dbReference>
<dbReference type="PANTHER" id="PTHR12480">
    <property type="entry name" value="ARGININE DEMETHYLASE AND LYSYL-HYDROXYLASE JMJD"/>
    <property type="match status" value="1"/>
</dbReference>
<dbReference type="GO" id="GO:0016491">
    <property type="term" value="F:oxidoreductase activity"/>
    <property type="evidence" value="ECO:0007669"/>
    <property type="project" value="UniProtKB-KW"/>
</dbReference>
<feature type="region of interest" description="Disordered" evidence="8">
    <location>
        <begin position="1"/>
        <end position="77"/>
    </location>
</feature>
<dbReference type="GO" id="GO:0010476">
    <property type="term" value="P:gibberellin mediated signaling pathway"/>
    <property type="evidence" value="ECO:0007669"/>
    <property type="project" value="EnsemblPlants"/>
</dbReference>
<dbReference type="GO" id="GO:0005634">
    <property type="term" value="C:nucleus"/>
    <property type="evidence" value="ECO:0007669"/>
    <property type="project" value="UniProtKB-SubCell"/>
</dbReference>
<dbReference type="GO" id="GO:0046872">
    <property type="term" value="F:metal ion binding"/>
    <property type="evidence" value="ECO:0007669"/>
    <property type="project" value="UniProtKB-KW"/>
</dbReference>
<keyword evidence="5" id="KW-0560">Oxidoreductase</keyword>
<dbReference type="FunCoup" id="A0A6I9T2G3">
    <property type="interactions" value="875"/>
</dbReference>
<dbReference type="PANTHER" id="PTHR12480:SF21">
    <property type="entry name" value="JMJC DOMAIN-CONTAINING PROTEIN 8"/>
    <property type="match status" value="1"/>
</dbReference>
<dbReference type="SUPFAM" id="SSF51197">
    <property type="entry name" value="Clavaminate synthase-like"/>
    <property type="match status" value="1"/>
</dbReference>
<dbReference type="Gene3D" id="1.20.1280.50">
    <property type="match status" value="1"/>
</dbReference>
<comment type="cofactor">
    <cofactor evidence="1">
        <name>Fe(2+)</name>
        <dbReference type="ChEBI" id="CHEBI:29033"/>
    </cofactor>
</comment>
<dbReference type="CDD" id="cd09917">
    <property type="entry name" value="F-box_SF"/>
    <property type="match status" value="1"/>
</dbReference>
<evidence type="ECO:0000256" key="1">
    <source>
        <dbReference type="ARBA" id="ARBA00001954"/>
    </source>
</evidence>
<evidence type="ECO:0000256" key="3">
    <source>
        <dbReference type="ARBA" id="ARBA00006801"/>
    </source>
</evidence>
<feature type="domain" description="F-box" evidence="9">
    <location>
        <begin position="99"/>
        <end position="145"/>
    </location>
</feature>
<accession>A0A6I9T2G3</accession>
<dbReference type="Proteomes" id="UP000504604">
    <property type="component" value="Linkage group LG5"/>
</dbReference>
<feature type="compositionally biased region" description="Basic residues" evidence="8">
    <location>
        <begin position="12"/>
        <end position="28"/>
    </location>
</feature>
<protein>
    <submittedName>
        <fullName evidence="12">F-box protein At5g06550</fullName>
    </submittedName>
</protein>
<dbReference type="GO" id="GO:0000987">
    <property type="term" value="F:cis-regulatory region sequence-specific DNA binding"/>
    <property type="evidence" value="ECO:0007669"/>
    <property type="project" value="EnsemblPlants"/>
</dbReference>
<dbReference type="InterPro" id="IPR001810">
    <property type="entry name" value="F-box_dom"/>
</dbReference>
<dbReference type="AlphaFoldDB" id="A0A6I9T2G3"/>
<dbReference type="SMART" id="SM00558">
    <property type="entry name" value="JmjC"/>
    <property type="match status" value="1"/>
</dbReference>
<dbReference type="GO" id="GO:0010099">
    <property type="term" value="P:regulation of photomorphogenesis"/>
    <property type="evidence" value="ECO:0007669"/>
    <property type="project" value="EnsemblPlants"/>
</dbReference>
<dbReference type="PROSITE" id="PS50181">
    <property type="entry name" value="FBOX"/>
    <property type="match status" value="1"/>
</dbReference>
<dbReference type="Pfam" id="PF13621">
    <property type="entry name" value="Cupin_8"/>
    <property type="match status" value="1"/>
</dbReference>
<keyword evidence="11" id="KW-1185">Reference proteome</keyword>
<dbReference type="KEGG" id="sind:105161702"/>
<name>A0A6I9T2G3_SESIN</name>
<dbReference type="GeneID" id="105161702"/>
<evidence type="ECO:0000259" key="9">
    <source>
        <dbReference type="PROSITE" id="PS50181"/>
    </source>
</evidence>
<dbReference type="GO" id="GO:0040029">
    <property type="term" value="P:epigenetic regulation of gene expression"/>
    <property type="evidence" value="ECO:0007669"/>
    <property type="project" value="EnsemblPlants"/>
</dbReference>
<dbReference type="InterPro" id="IPR041667">
    <property type="entry name" value="Cupin_8"/>
</dbReference>
<evidence type="ECO:0000313" key="12">
    <source>
        <dbReference type="RefSeq" id="XP_011077789.1"/>
    </source>
</evidence>
<comment type="similarity">
    <text evidence="3">Belongs to the JARID1 histone demethylase family.</text>
</comment>
<dbReference type="GO" id="GO:0010114">
    <property type="term" value="P:response to red light"/>
    <property type="evidence" value="ECO:0007669"/>
    <property type="project" value="EnsemblPlants"/>
</dbReference>
<dbReference type="Gramene" id="SIN_1007773.t">
    <property type="protein sequence ID" value="SIN_1007773.t"/>
    <property type="gene ID" value="SIN_1007773"/>
</dbReference>
<dbReference type="InterPro" id="IPR050910">
    <property type="entry name" value="JMJD6_ArgDemeth/LysHydrox"/>
</dbReference>